<dbReference type="SUPFAM" id="SSF51419">
    <property type="entry name" value="PLP-binding barrel"/>
    <property type="match status" value="1"/>
</dbReference>
<feature type="domain" description="Alanine racemase N-terminal" evidence="5">
    <location>
        <begin position="7"/>
        <end position="228"/>
    </location>
</feature>
<dbReference type="Proteomes" id="UP000182584">
    <property type="component" value="Unassembled WGS sequence"/>
</dbReference>
<gene>
    <name evidence="6" type="ORF">SAMN04487884_103118</name>
</gene>
<proteinExistence type="inferred from homology"/>
<accession>A0A1H9MIC2</accession>
<dbReference type="eggNOG" id="COG0325">
    <property type="taxonomic scope" value="Bacteria"/>
</dbReference>
<dbReference type="PIRSF" id="PIRSF004848">
    <property type="entry name" value="YBL036c_PLPDEIII"/>
    <property type="match status" value="1"/>
</dbReference>
<dbReference type="PANTHER" id="PTHR10146">
    <property type="entry name" value="PROLINE SYNTHETASE CO-TRANSCRIBED BACTERIAL HOMOLOG PROTEIN"/>
    <property type="match status" value="1"/>
</dbReference>
<dbReference type="OrthoDB" id="9804072at2"/>
<evidence type="ECO:0000259" key="5">
    <source>
        <dbReference type="Pfam" id="PF01168"/>
    </source>
</evidence>
<dbReference type="GO" id="GO:0030170">
    <property type="term" value="F:pyridoxal phosphate binding"/>
    <property type="evidence" value="ECO:0007669"/>
    <property type="project" value="UniProtKB-UniRule"/>
</dbReference>
<evidence type="ECO:0000256" key="4">
    <source>
        <dbReference type="RuleBase" id="RU004514"/>
    </source>
</evidence>
<comment type="function">
    <text evidence="2">Pyridoxal 5'-phosphate (PLP)-binding protein, which is involved in PLP homeostasis.</text>
</comment>
<dbReference type="Gene3D" id="3.20.20.10">
    <property type="entry name" value="Alanine racemase"/>
    <property type="match status" value="1"/>
</dbReference>
<evidence type="ECO:0000313" key="7">
    <source>
        <dbReference type="Proteomes" id="UP000182584"/>
    </source>
</evidence>
<protein>
    <recommendedName>
        <fullName evidence="2">Pyridoxal phosphate homeostasis protein</fullName>
        <shortName evidence="2">PLP homeostasis protein</shortName>
    </recommendedName>
</protein>
<dbReference type="CDD" id="cd00635">
    <property type="entry name" value="PLPDE_III_YBL036c_like"/>
    <property type="match status" value="1"/>
</dbReference>
<dbReference type="NCBIfam" id="TIGR00044">
    <property type="entry name" value="YggS family pyridoxal phosphate-dependent enzyme"/>
    <property type="match status" value="1"/>
</dbReference>
<evidence type="ECO:0000256" key="1">
    <source>
        <dbReference type="ARBA" id="ARBA00022898"/>
    </source>
</evidence>
<dbReference type="EMBL" id="FOGJ01000003">
    <property type="protein sequence ID" value="SER23456.1"/>
    <property type="molecule type" value="Genomic_DNA"/>
</dbReference>
<comment type="cofactor">
    <cofactor evidence="3">
        <name>pyridoxal 5'-phosphate</name>
        <dbReference type="ChEBI" id="CHEBI:597326"/>
    </cofactor>
</comment>
<dbReference type="PROSITE" id="PS01211">
    <property type="entry name" value="UPF0001"/>
    <property type="match status" value="1"/>
</dbReference>
<dbReference type="InterPro" id="IPR029066">
    <property type="entry name" value="PLP-binding_barrel"/>
</dbReference>
<dbReference type="PANTHER" id="PTHR10146:SF14">
    <property type="entry name" value="PYRIDOXAL PHOSPHATE HOMEOSTASIS PROTEIN"/>
    <property type="match status" value="1"/>
</dbReference>
<reference evidence="6 7" key="1">
    <citation type="submission" date="2016-10" db="EMBL/GenBank/DDBJ databases">
        <authorList>
            <person name="de Groot N.N."/>
        </authorList>
    </citation>
    <scope>NUCLEOTIDE SEQUENCE [LARGE SCALE GENOMIC DNA]</scope>
    <source>
        <strain evidence="6 7">AR40</strain>
    </source>
</reference>
<dbReference type="FunFam" id="3.20.20.10:FF:000018">
    <property type="entry name" value="Pyridoxal phosphate homeostasis protein"/>
    <property type="match status" value="1"/>
</dbReference>
<dbReference type="Pfam" id="PF01168">
    <property type="entry name" value="Ala_racemase_N"/>
    <property type="match status" value="1"/>
</dbReference>
<dbReference type="AlphaFoldDB" id="A0A1H9MIC2"/>
<comment type="similarity">
    <text evidence="2 4">Belongs to the pyridoxal phosphate-binding protein YggS/PROSC family.</text>
</comment>
<evidence type="ECO:0000256" key="2">
    <source>
        <dbReference type="HAMAP-Rule" id="MF_02087"/>
    </source>
</evidence>
<keyword evidence="1 2" id="KW-0663">Pyridoxal phosphate</keyword>
<dbReference type="InterPro" id="IPR001608">
    <property type="entry name" value="Ala_racemase_N"/>
</dbReference>
<dbReference type="InterPro" id="IPR011078">
    <property type="entry name" value="PyrdxlP_homeostasis"/>
</dbReference>
<dbReference type="HAMAP" id="MF_02087">
    <property type="entry name" value="PLP_homeostasis"/>
    <property type="match status" value="1"/>
</dbReference>
<organism evidence="6 7">
    <name type="scientific">Butyrivibrio fibrisolvens</name>
    <dbReference type="NCBI Taxonomy" id="831"/>
    <lineage>
        <taxon>Bacteria</taxon>
        <taxon>Bacillati</taxon>
        <taxon>Bacillota</taxon>
        <taxon>Clostridia</taxon>
        <taxon>Lachnospirales</taxon>
        <taxon>Lachnospiraceae</taxon>
        <taxon>Butyrivibrio</taxon>
    </lineage>
</organism>
<sequence>MSNITENLDEVEKKIQAACDRAKRPRESVTLIAVSKTKPVSDIREAMSHGATVFGENKVQELRDKTSQITEDVHWHMIGHLQNNKVKYLPGMVDMIHSVDNLKLAQEIEKQAAKHDIVMDILCEVNMAGEDTKFGLAPSECIPFIESIKDFEHLRIRGLMTIAPYTEDPESNRQYFRGLKELLNKANEMKLTKEPMDTLSMGMTGDYEVAIEEGATLVRVGTGIFGERNYAI</sequence>
<dbReference type="RefSeq" id="WP_074754339.1">
    <property type="nucleotide sequence ID" value="NZ_FOGJ01000003.1"/>
</dbReference>
<feature type="modified residue" description="N6-(pyridoxal phosphate)lysine" evidence="2 3">
    <location>
        <position position="36"/>
    </location>
</feature>
<evidence type="ECO:0000256" key="3">
    <source>
        <dbReference type="PIRSR" id="PIRSR004848-1"/>
    </source>
</evidence>
<name>A0A1H9MIC2_BUTFI</name>
<evidence type="ECO:0000313" key="6">
    <source>
        <dbReference type="EMBL" id="SER23456.1"/>
    </source>
</evidence>